<comment type="caution">
    <text evidence="8">The sequence shown here is derived from an EMBL/GenBank/DDBJ whole genome shotgun (WGS) entry which is preliminary data.</text>
</comment>
<evidence type="ECO:0000256" key="3">
    <source>
        <dbReference type="ARBA" id="ARBA00022763"/>
    </source>
</evidence>
<dbReference type="OrthoDB" id="1861185at2759"/>
<evidence type="ECO:0000256" key="5">
    <source>
        <dbReference type="ARBA" id="ARBA00023204"/>
    </source>
</evidence>
<dbReference type="GO" id="GO:0140664">
    <property type="term" value="F:ATP-dependent DNA damage sensor activity"/>
    <property type="evidence" value="ECO:0007669"/>
    <property type="project" value="InterPro"/>
</dbReference>
<keyword evidence="9" id="KW-1185">Reference proteome</keyword>
<name>A0A834XV76_APHGI</name>
<dbReference type="AlphaFoldDB" id="A0A834XV76"/>
<evidence type="ECO:0000313" key="9">
    <source>
        <dbReference type="Proteomes" id="UP000639338"/>
    </source>
</evidence>
<evidence type="ECO:0000256" key="6">
    <source>
        <dbReference type="ARBA" id="ARBA00023242"/>
    </source>
</evidence>
<keyword evidence="2" id="KW-0547">Nucleotide-binding</keyword>
<dbReference type="PANTHER" id="PTHR46487">
    <property type="entry name" value="DNA REPAIR PROTEIN XRCC3"/>
    <property type="match status" value="1"/>
</dbReference>
<dbReference type="GO" id="GO:0000400">
    <property type="term" value="F:four-way junction DNA binding"/>
    <property type="evidence" value="ECO:0007669"/>
    <property type="project" value="TreeGrafter"/>
</dbReference>
<dbReference type="GO" id="GO:0005524">
    <property type="term" value="F:ATP binding"/>
    <property type="evidence" value="ECO:0007669"/>
    <property type="project" value="UniProtKB-KW"/>
</dbReference>
<dbReference type="EMBL" id="JACMRX010000003">
    <property type="protein sequence ID" value="KAF7993132.1"/>
    <property type="molecule type" value="Genomic_DNA"/>
</dbReference>
<dbReference type="InterPro" id="IPR047348">
    <property type="entry name" value="XRCC3-like_C"/>
</dbReference>
<dbReference type="InterPro" id="IPR013632">
    <property type="entry name" value="Rad51_C"/>
</dbReference>
<dbReference type="CDD" id="cd19491">
    <property type="entry name" value="XRCC3"/>
    <property type="match status" value="1"/>
</dbReference>
<dbReference type="InterPro" id="IPR020588">
    <property type="entry name" value="RecA_ATP-bd"/>
</dbReference>
<dbReference type="Proteomes" id="UP000639338">
    <property type="component" value="Unassembled WGS sequence"/>
</dbReference>
<keyword evidence="3" id="KW-0227">DNA damage</keyword>
<dbReference type="Gene3D" id="3.40.50.300">
    <property type="entry name" value="P-loop containing nucleotide triphosphate hydrolases"/>
    <property type="match status" value="1"/>
</dbReference>
<dbReference type="GO" id="GO:0045003">
    <property type="term" value="P:double-strand break repair via synthesis-dependent strand annealing"/>
    <property type="evidence" value="ECO:0007669"/>
    <property type="project" value="TreeGrafter"/>
</dbReference>
<proteinExistence type="predicted"/>
<sequence>MDSYKTAKDLRDSDDFLTTGCDKIDALLRGGLSRRGINEIYGEAGCGKTQLALQLCLSSQIKKSNDQSTYTIYICTESIFPSKRLQELLKTSTISKSHKVSSDYILVEHVSKVTELETCILEKIPTFLSNKKRKLGLIIIDSIAAAYRVEYEENKLKNRAKSLRTIGHALHKYSRLFNVCIVCLNQVSAVMDNPLGSFDHCQKLQPTLGLTWASQVTNSFCLCRFGDVRHFHVRDSSYLPRSTMSFEITTSGVQGLTDIT</sequence>
<evidence type="ECO:0000256" key="2">
    <source>
        <dbReference type="ARBA" id="ARBA00022741"/>
    </source>
</evidence>
<keyword evidence="4" id="KW-0067">ATP-binding</keyword>
<evidence type="ECO:0000313" key="8">
    <source>
        <dbReference type="EMBL" id="KAF7993132.1"/>
    </source>
</evidence>
<dbReference type="PROSITE" id="PS50162">
    <property type="entry name" value="RECA_2"/>
    <property type="match status" value="1"/>
</dbReference>
<dbReference type="GO" id="GO:0090656">
    <property type="term" value="P:t-circle formation"/>
    <property type="evidence" value="ECO:0007669"/>
    <property type="project" value="TreeGrafter"/>
</dbReference>
<dbReference type="GO" id="GO:0033065">
    <property type="term" value="C:Rad51C-XRCC3 complex"/>
    <property type="evidence" value="ECO:0007669"/>
    <property type="project" value="TreeGrafter"/>
</dbReference>
<dbReference type="GO" id="GO:0000722">
    <property type="term" value="P:telomere maintenance via recombination"/>
    <property type="evidence" value="ECO:0007669"/>
    <property type="project" value="TreeGrafter"/>
</dbReference>
<dbReference type="SUPFAM" id="SSF52540">
    <property type="entry name" value="P-loop containing nucleoside triphosphate hydrolases"/>
    <property type="match status" value="1"/>
</dbReference>
<evidence type="ECO:0000259" key="7">
    <source>
        <dbReference type="PROSITE" id="PS50162"/>
    </source>
</evidence>
<dbReference type="Pfam" id="PF08423">
    <property type="entry name" value="Rad51"/>
    <property type="match status" value="1"/>
</dbReference>
<dbReference type="GO" id="GO:0071140">
    <property type="term" value="P:resolution of mitotic recombination intermediates"/>
    <property type="evidence" value="ECO:0007669"/>
    <property type="project" value="TreeGrafter"/>
</dbReference>
<protein>
    <recommendedName>
        <fullName evidence="7">RecA family profile 1 domain-containing protein</fullName>
    </recommendedName>
</protein>
<organism evidence="8 9">
    <name type="scientific">Aphidius gifuensis</name>
    <name type="common">Parasitoid wasp</name>
    <dbReference type="NCBI Taxonomy" id="684658"/>
    <lineage>
        <taxon>Eukaryota</taxon>
        <taxon>Metazoa</taxon>
        <taxon>Ecdysozoa</taxon>
        <taxon>Arthropoda</taxon>
        <taxon>Hexapoda</taxon>
        <taxon>Insecta</taxon>
        <taxon>Pterygota</taxon>
        <taxon>Neoptera</taxon>
        <taxon>Endopterygota</taxon>
        <taxon>Hymenoptera</taxon>
        <taxon>Apocrita</taxon>
        <taxon>Ichneumonoidea</taxon>
        <taxon>Braconidae</taxon>
        <taxon>Aphidiinae</taxon>
        <taxon>Aphidius</taxon>
    </lineage>
</organism>
<comment type="subcellular location">
    <subcellularLocation>
        <location evidence="1">Nucleus</location>
    </subcellularLocation>
</comment>
<evidence type="ECO:0000256" key="4">
    <source>
        <dbReference type="ARBA" id="ARBA00022840"/>
    </source>
</evidence>
<keyword evidence="6" id="KW-0539">Nucleus</keyword>
<gene>
    <name evidence="8" type="ORF">HCN44_005913</name>
</gene>
<evidence type="ECO:0000256" key="1">
    <source>
        <dbReference type="ARBA" id="ARBA00004123"/>
    </source>
</evidence>
<dbReference type="GO" id="GO:0005657">
    <property type="term" value="C:replication fork"/>
    <property type="evidence" value="ECO:0007669"/>
    <property type="project" value="TreeGrafter"/>
</dbReference>
<dbReference type="PANTHER" id="PTHR46487:SF1">
    <property type="entry name" value="DNA REPAIR PROTEIN XRCC3"/>
    <property type="match status" value="1"/>
</dbReference>
<keyword evidence="5" id="KW-0234">DNA repair</keyword>
<reference evidence="8 9" key="1">
    <citation type="submission" date="2020-08" db="EMBL/GenBank/DDBJ databases">
        <title>Aphidius gifuensis genome sequencing and assembly.</title>
        <authorList>
            <person name="Du Z."/>
        </authorList>
    </citation>
    <scope>NUCLEOTIDE SEQUENCE [LARGE SCALE GENOMIC DNA]</scope>
    <source>
        <strain evidence="8">YNYX2018</strain>
        <tissue evidence="8">Adults</tissue>
    </source>
</reference>
<dbReference type="InterPro" id="IPR027417">
    <property type="entry name" value="P-loop_NTPase"/>
</dbReference>
<feature type="domain" description="RecA family profile 1" evidence="7">
    <location>
        <begin position="13"/>
        <end position="187"/>
    </location>
</feature>
<accession>A0A834XV76</accession>